<name>A0A392SHV6_9FABA</name>
<keyword evidence="3" id="KW-1185">Reference proteome</keyword>
<evidence type="ECO:0000256" key="1">
    <source>
        <dbReference type="SAM" id="MobiDB-lite"/>
    </source>
</evidence>
<feature type="compositionally biased region" description="Low complexity" evidence="1">
    <location>
        <begin position="63"/>
        <end position="103"/>
    </location>
</feature>
<evidence type="ECO:0000313" key="3">
    <source>
        <dbReference type="Proteomes" id="UP000265520"/>
    </source>
</evidence>
<feature type="non-terminal residue" evidence="2">
    <location>
        <position position="1"/>
    </location>
</feature>
<organism evidence="2 3">
    <name type="scientific">Trifolium medium</name>
    <dbReference type="NCBI Taxonomy" id="97028"/>
    <lineage>
        <taxon>Eukaryota</taxon>
        <taxon>Viridiplantae</taxon>
        <taxon>Streptophyta</taxon>
        <taxon>Embryophyta</taxon>
        <taxon>Tracheophyta</taxon>
        <taxon>Spermatophyta</taxon>
        <taxon>Magnoliopsida</taxon>
        <taxon>eudicotyledons</taxon>
        <taxon>Gunneridae</taxon>
        <taxon>Pentapetalae</taxon>
        <taxon>rosids</taxon>
        <taxon>fabids</taxon>
        <taxon>Fabales</taxon>
        <taxon>Fabaceae</taxon>
        <taxon>Papilionoideae</taxon>
        <taxon>50 kb inversion clade</taxon>
        <taxon>NPAAA clade</taxon>
        <taxon>Hologalegina</taxon>
        <taxon>IRL clade</taxon>
        <taxon>Trifolieae</taxon>
        <taxon>Trifolium</taxon>
    </lineage>
</organism>
<dbReference type="AlphaFoldDB" id="A0A392SHV6"/>
<protein>
    <submittedName>
        <fullName evidence="2">Uncharacterized protein</fullName>
    </submittedName>
</protein>
<feature type="compositionally biased region" description="Polar residues" evidence="1">
    <location>
        <begin position="53"/>
        <end position="62"/>
    </location>
</feature>
<comment type="caution">
    <text evidence="2">The sequence shown here is derived from an EMBL/GenBank/DDBJ whole genome shotgun (WGS) entry which is preliminary data.</text>
</comment>
<dbReference type="Proteomes" id="UP000265520">
    <property type="component" value="Unassembled WGS sequence"/>
</dbReference>
<feature type="non-terminal residue" evidence="2">
    <location>
        <position position="103"/>
    </location>
</feature>
<reference evidence="2 3" key="1">
    <citation type="journal article" date="2018" name="Front. Plant Sci.">
        <title>Red Clover (Trifolium pratense) and Zigzag Clover (T. medium) - A Picture of Genomic Similarities and Differences.</title>
        <authorList>
            <person name="Dluhosova J."/>
            <person name="Istvanek J."/>
            <person name="Nedelnik J."/>
            <person name="Repkova J."/>
        </authorList>
    </citation>
    <scope>NUCLEOTIDE SEQUENCE [LARGE SCALE GENOMIC DNA]</scope>
    <source>
        <strain evidence="3">cv. 10/8</strain>
        <tissue evidence="2">Leaf</tissue>
    </source>
</reference>
<dbReference type="EMBL" id="LXQA010386806">
    <property type="protein sequence ID" value="MCI48451.1"/>
    <property type="molecule type" value="Genomic_DNA"/>
</dbReference>
<evidence type="ECO:0000313" key="2">
    <source>
        <dbReference type="EMBL" id="MCI48451.1"/>
    </source>
</evidence>
<sequence>PDTPELDKEADELIKEGIAKFGETPNPESVAQHLFENKQASNLNFLEEHFSPNPLNEQTFTREQPQPSQPQSQPESEQQQQQQPQTQPESEQQQPQTQPIEPE</sequence>
<feature type="region of interest" description="Disordered" evidence="1">
    <location>
        <begin position="41"/>
        <end position="103"/>
    </location>
</feature>
<accession>A0A392SHV6</accession>
<proteinExistence type="predicted"/>